<sequence>MASVKYVRRRNITTAPPRRVSTRMASRQTTATKTLNNPEGPAQSKPRIGNKTAPKADTKIRNLAIAGVPRSQDYLDSDELTGWKYYSSTKSVDILTRRPADGSKRLVSERLIQQREVIATAVRGRYVAFRAHESSGRRPDS</sequence>
<dbReference type="RefSeq" id="XP_062787678.1">
    <property type="nucleotide sequence ID" value="XM_062931627.1"/>
</dbReference>
<feature type="region of interest" description="Disordered" evidence="1">
    <location>
        <begin position="1"/>
        <end position="56"/>
    </location>
</feature>
<protein>
    <submittedName>
        <fullName evidence="2">Uncharacterized protein</fullName>
    </submittedName>
</protein>
<dbReference type="Proteomes" id="UP001322277">
    <property type="component" value="Chromosome 12"/>
</dbReference>
<evidence type="ECO:0000313" key="3">
    <source>
        <dbReference type="Proteomes" id="UP001322277"/>
    </source>
</evidence>
<dbReference type="GeneID" id="87951971"/>
<accession>A0AAX4J4F2</accession>
<evidence type="ECO:0000256" key="1">
    <source>
        <dbReference type="SAM" id="MobiDB-lite"/>
    </source>
</evidence>
<organism evidence="2 3">
    <name type="scientific">Colletotrichum destructivum</name>
    <dbReference type="NCBI Taxonomy" id="34406"/>
    <lineage>
        <taxon>Eukaryota</taxon>
        <taxon>Fungi</taxon>
        <taxon>Dikarya</taxon>
        <taxon>Ascomycota</taxon>
        <taxon>Pezizomycotina</taxon>
        <taxon>Sordariomycetes</taxon>
        <taxon>Hypocreomycetidae</taxon>
        <taxon>Glomerellales</taxon>
        <taxon>Glomerellaceae</taxon>
        <taxon>Colletotrichum</taxon>
        <taxon>Colletotrichum destructivum species complex</taxon>
    </lineage>
</organism>
<keyword evidence="3" id="KW-1185">Reference proteome</keyword>
<dbReference type="KEGG" id="cdet:87951971"/>
<name>A0AAX4J4F2_9PEZI</name>
<gene>
    <name evidence="2" type="ORF">CDEST_15471</name>
</gene>
<evidence type="ECO:0000313" key="2">
    <source>
        <dbReference type="EMBL" id="WQF90457.1"/>
    </source>
</evidence>
<dbReference type="AlphaFoldDB" id="A0AAX4J4F2"/>
<dbReference type="EMBL" id="CP137316">
    <property type="protein sequence ID" value="WQF90457.1"/>
    <property type="molecule type" value="Genomic_DNA"/>
</dbReference>
<feature type="compositionally biased region" description="Polar residues" evidence="1">
    <location>
        <begin position="23"/>
        <end position="37"/>
    </location>
</feature>
<feature type="compositionally biased region" description="Basic residues" evidence="1">
    <location>
        <begin position="1"/>
        <end position="11"/>
    </location>
</feature>
<proteinExistence type="predicted"/>
<reference evidence="3" key="1">
    <citation type="journal article" date="2023" name="bioRxiv">
        <title>Complete genome of the Medicago anthracnose fungus, Colletotrichum destructivum, reveals a mini-chromosome-like region within a core chromosome.</title>
        <authorList>
            <person name="Lapalu N."/>
            <person name="Simon A."/>
            <person name="Lu A."/>
            <person name="Plaumann P.-L."/>
            <person name="Amselem J."/>
            <person name="Pigne S."/>
            <person name="Auger A."/>
            <person name="Koch C."/>
            <person name="Dallery J.-F."/>
            <person name="O'Connell R.J."/>
        </authorList>
    </citation>
    <scope>NUCLEOTIDE SEQUENCE [LARGE SCALE GENOMIC DNA]</scope>
    <source>
        <strain evidence="3">CBS 520.97</strain>
    </source>
</reference>